<dbReference type="GO" id="GO:0016712">
    <property type="term" value="F:oxidoreductase activity, acting on paired donors, with incorporation or reduction of molecular oxygen, reduced flavin or flavoprotein as one donor, and incorporation of one atom of oxygen"/>
    <property type="evidence" value="ECO:0007669"/>
    <property type="project" value="TreeGrafter"/>
</dbReference>
<dbReference type="PANTHER" id="PTHR24300:SF375">
    <property type="entry name" value="CYTOCHROME P450 FAMILY"/>
    <property type="match status" value="1"/>
</dbReference>
<dbReference type="Proteomes" id="UP000663873">
    <property type="component" value="Unassembled WGS sequence"/>
</dbReference>
<evidence type="ECO:0000313" key="4">
    <source>
        <dbReference type="EMBL" id="CAF4661710.1"/>
    </source>
</evidence>
<dbReference type="GO" id="GO:0006082">
    <property type="term" value="P:organic acid metabolic process"/>
    <property type="evidence" value="ECO:0007669"/>
    <property type="project" value="TreeGrafter"/>
</dbReference>
<feature type="non-terminal residue" evidence="4">
    <location>
        <position position="315"/>
    </location>
</feature>
<gene>
    <name evidence="4" type="ORF">UJA718_LOCUS34293</name>
</gene>
<dbReference type="InterPro" id="IPR002401">
    <property type="entry name" value="Cyt_P450_E_grp-I"/>
</dbReference>
<dbReference type="InterPro" id="IPR001128">
    <property type="entry name" value="Cyt_P450"/>
</dbReference>
<dbReference type="EMBL" id="CAJOBP010030950">
    <property type="protein sequence ID" value="CAF4661710.1"/>
    <property type="molecule type" value="Genomic_DNA"/>
</dbReference>
<protein>
    <recommendedName>
        <fullName evidence="6">Cytochrome P450</fullName>
    </recommendedName>
</protein>
<dbReference type="SUPFAM" id="SSF48264">
    <property type="entry name" value="Cytochrome P450"/>
    <property type="match status" value="1"/>
</dbReference>
<keyword evidence="5" id="KW-1185">Reference proteome</keyword>
<dbReference type="PANTHER" id="PTHR24300">
    <property type="entry name" value="CYTOCHROME P450 508A4-RELATED"/>
    <property type="match status" value="1"/>
</dbReference>
<dbReference type="InterPro" id="IPR050182">
    <property type="entry name" value="Cytochrome_P450_fam2"/>
</dbReference>
<organism evidence="4 5">
    <name type="scientific">Rotaria socialis</name>
    <dbReference type="NCBI Taxonomy" id="392032"/>
    <lineage>
        <taxon>Eukaryota</taxon>
        <taxon>Metazoa</taxon>
        <taxon>Spiralia</taxon>
        <taxon>Gnathifera</taxon>
        <taxon>Rotifera</taxon>
        <taxon>Eurotatoria</taxon>
        <taxon>Bdelloidea</taxon>
        <taxon>Philodinida</taxon>
        <taxon>Philodinidae</taxon>
        <taxon>Rotaria</taxon>
    </lineage>
</organism>
<dbReference type="GO" id="GO:0005737">
    <property type="term" value="C:cytoplasm"/>
    <property type="evidence" value="ECO:0007669"/>
    <property type="project" value="TreeGrafter"/>
</dbReference>
<dbReference type="GO" id="GO:0006805">
    <property type="term" value="P:xenobiotic metabolic process"/>
    <property type="evidence" value="ECO:0007669"/>
    <property type="project" value="TreeGrafter"/>
</dbReference>
<evidence type="ECO:0000256" key="3">
    <source>
        <dbReference type="ARBA" id="ARBA00023004"/>
    </source>
</evidence>
<dbReference type="AlphaFoldDB" id="A0A821G253"/>
<dbReference type="PRINTS" id="PR00463">
    <property type="entry name" value="EP450I"/>
</dbReference>
<keyword evidence="2" id="KW-0479">Metal-binding</keyword>
<comment type="caution">
    <text evidence="4">The sequence shown here is derived from an EMBL/GenBank/DDBJ whole genome shotgun (WGS) entry which is preliminary data.</text>
</comment>
<dbReference type="Pfam" id="PF00067">
    <property type="entry name" value="p450"/>
    <property type="match status" value="1"/>
</dbReference>
<accession>A0A821G253</accession>
<keyword evidence="3" id="KW-0408">Iron</keyword>
<evidence type="ECO:0000313" key="5">
    <source>
        <dbReference type="Proteomes" id="UP000663873"/>
    </source>
</evidence>
<evidence type="ECO:0000256" key="1">
    <source>
        <dbReference type="ARBA" id="ARBA00010617"/>
    </source>
</evidence>
<comment type="similarity">
    <text evidence="1">Belongs to the cytochrome P450 family.</text>
</comment>
<dbReference type="Gene3D" id="1.10.630.10">
    <property type="entry name" value="Cytochrome P450"/>
    <property type="match status" value="1"/>
</dbReference>
<evidence type="ECO:0008006" key="6">
    <source>
        <dbReference type="Google" id="ProtNLM"/>
    </source>
</evidence>
<evidence type="ECO:0000256" key="2">
    <source>
        <dbReference type="ARBA" id="ARBA00022723"/>
    </source>
</evidence>
<proteinExistence type="inferred from homology"/>
<sequence>MFLVLSLITCSVYIIYLIFKKSKNLPPGPPIYALPLFGHLLHLGKHPQETLMKWCQQSKSDIMHCYFGQQLVIVLNNYSLIKEAFMDDNYSARAQPFIFEEHFHGKGLTYADGERWLIHRKFAMDSLKKVGMGKLFLQDTILDELTDVFSSIDKEEGEPLNIKGLLTHGLSNIICSFAFGQRFSQDNKKFRHIVSLIEECFTLGSHDSWITIFPLLRFIPIRSLGGNYKQFSKNFKQIFSFAKQLVEQHNDDNDGEDKDYIDAFLKQAKNDQLSQKENSTFDMDQLISSITNLFIGGTETTSTTLRWALVYMIEN</sequence>
<dbReference type="GO" id="GO:0020037">
    <property type="term" value="F:heme binding"/>
    <property type="evidence" value="ECO:0007669"/>
    <property type="project" value="InterPro"/>
</dbReference>
<dbReference type="InterPro" id="IPR036396">
    <property type="entry name" value="Cyt_P450_sf"/>
</dbReference>
<reference evidence="4" key="1">
    <citation type="submission" date="2021-02" db="EMBL/GenBank/DDBJ databases">
        <authorList>
            <person name="Nowell W R."/>
        </authorList>
    </citation>
    <scope>NUCLEOTIDE SEQUENCE</scope>
</reference>
<name>A0A821G253_9BILA</name>
<dbReference type="GO" id="GO:0005506">
    <property type="term" value="F:iron ion binding"/>
    <property type="evidence" value="ECO:0007669"/>
    <property type="project" value="InterPro"/>
</dbReference>